<dbReference type="RefSeq" id="WP_020951487.1">
    <property type="nucleotide sequence ID" value="NC_022041.1"/>
</dbReference>
<dbReference type="PATRIC" id="fig|1367847.3.peg.2799"/>
<sequence length="188" mass="19827">MPESLVGPSEVYLFGRVVDDLKIVSGAEENPEGGSAGLVERQLRSAASAFARIYGFSHDGLYHVLPRPALFLVQGEGVSPASLFARDGGACPPCPPDFMVWAVDRGDVSIRLDVQTGPFEALIASSFDPRNLPTAGMSSPGMSSPGMSSPGMSFQGMSFQGMSFRGMSYGSKPHETPPPSGKKGKKKD</sequence>
<dbReference type="AlphaFoldDB" id="S5XR19"/>
<dbReference type="STRING" id="1367847.JCM7686_2793"/>
<proteinExistence type="predicted"/>
<dbReference type="KEGG" id="pami:JCM7686_2793"/>
<gene>
    <name evidence="2" type="ORF">JCM7686_2793</name>
</gene>
<evidence type="ECO:0000313" key="3">
    <source>
        <dbReference type="Proteomes" id="UP000015480"/>
    </source>
</evidence>
<reference evidence="2 3" key="1">
    <citation type="journal article" date="2014" name="BMC Genomics">
        <title>Architecture and functions of a multipartite genome of the methylotrophic bacterium Paracoccus aminophilus JCM 7686, containing primary and secondary chromids.</title>
        <authorList>
            <person name="Dziewit L."/>
            <person name="Czarnecki J."/>
            <person name="Wibberg D."/>
            <person name="Radlinska M."/>
            <person name="Mrozek P."/>
            <person name="Szymczak M."/>
            <person name="Schluter A."/>
            <person name="Puhler A."/>
            <person name="Bartosik D."/>
        </authorList>
    </citation>
    <scope>NUCLEOTIDE SEQUENCE [LARGE SCALE GENOMIC DNA]</scope>
    <source>
        <strain evidence="2">JCM 7686</strain>
    </source>
</reference>
<dbReference type="HOGENOM" id="CLU_1439795_0_0_5"/>
<dbReference type="EMBL" id="CP006650">
    <property type="protein sequence ID" value="AGT09849.1"/>
    <property type="molecule type" value="Genomic_DNA"/>
</dbReference>
<name>S5XR19_PARAH</name>
<feature type="region of interest" description="Disordered" evidence="1">
    <location>
        <begin position="163"/>
        <end position="188"/>
    </location>
</feature>
<evidence type="ECO:0000256" key="1">
    <source>
        <dbReference type="SAM" id="MobiDB-lite"/>
    </source>
</evidence>
<organism evidence="2 3">
    <name type="scientific">Paracoccus aminophilus JCM 7686</name>
    <dbReference type="NCBI Taxonomy" id="1367847"/>
    <lineage>
        <taxon>Bacteria</taxon>
        <taxon>Pseudomonadati</taxon>
        <taxon>Pseudomonadota</taxon>
        <taxon>Alphaproteobacteria</taxon>
        <taxon>Rhodobacterales</taxon>
        <taxon>Paracoccaceae</taxon>
        <taxon>Paracoccus</taxon>
    </lineage>
</organism>
<protein>
    <submittedName>
        <fullName evidence="2">Uncharacterized protein</fullName>
    </submittedName>
</protein>
<dbReference type="Proteomes" id="UP000015480">
    <property type="component" value="Chromosome"/>
</dbReference>
<accession>S5XR19</accession>
<dbReference type="eggNOG" id="ENOG50332CI">
    <property type="taxonomic scope" value="Bacteria"/>
</dbReference>
<keyword evidence="3" id="KW-1185">Reference proteome</keyword>
<evidence type="ECO:0000313" key="2">
    <source>
        <dbReference type="EMBL" id="AGT09849.1"/>
    </source>
</evidence>